<dbReference type="Gene3D" id="2.50.20.10">
    <property type="entry name" value="Lipoprotein localisation LolA/LolB/LppX"/>
    <property type="match status" value="1"/>
</dbReference>
<feature type="signal peptide" evidence="2">
    <location>
        <begin position="1"/>
        <end position="29"/>
    </location>
</feature>
<proteinExistence type="predicted"/>
<comment type="caution">
    <text evidence="3">The sequence shown here is derived from an EMBL/GenBank/DDBJ whole genome shotgun (WGS) entry which is preliminary data.</text>
</comment>
<reference evidence="3 4" key="1">
    <citation type="submission" date="2021-03" db="EMBL/GenBank/DDBJ databases">
        <title>Genomic Encyclopedia of Type Strains, Phase IV (KMG-IV): sequencing the most valuable type-strain genomes for metagenomic binning, comparative biology and taxonomic classification.</title>
        <authorList>
            <person name="Goeker M."/>
        </authorList>
    </citation>
    <scope>NUCLEOTIDE SEQUENCE [LARGE SCALE GENOMIC DNA]</scope>
    <source>
        <strain evidence="3 4">DSM 13372</strain>
    </source>
</reference>
<organism evidence="3 4">
    <name type="scientific">Sinorhizobium kostiense</name>
    <dbReference type="NCBI Taxonomy" id="76747"/>
    <lineage>
        <taxon>Bacteria</taxon>
        <taxon>Pseudomonadati</taxon>
        <taxon>Pseudomonadota</taxon>
        <taxon>Alphaproteobacteria</taxon>
        <taxon>Hyphomicrobiales</taxon>
        <taxon>Rhizobiaceae</taxon>
        <taxon>Sinorhizobium/Ensifer group</taxon>
        <taxon>Sinorhizobium</taxon>
    </lineage>
</organism>
<evidence type="ECO:0000256" key="2">
    <source>
        <dbReference type="SAM" id="SignalP"/>
    </source>
</evidence>
<accession>A0ABS4R285</accession>
<name>A0ABS4R285_9HYPH</name>
<sequence length="262" mass="27969">MFVGLCARVLSALPAAVVVVLVAVAPTSAAGVEPEADRILRAMSKYVGGLKSFTAEFDVEDEVINPDGLKLQYSATGKIAAERPGKLHVTRKGPFADIELTFDGTTISVLGKKANIYGQITSPGPTIDEAVDELRATTGLDASGADLFASDSYSALTYNATEGIHVGSGIVGGVECEHLAFRSPQVDWQIWIQKGDQPLPLKYVITTKWVTGAPQHVLRMRNWDVAPKIDAKLFEFAVPPGASKLESLSADLIGEAFEEILQ</sequence>
<evidence type="ECO:0000256" key="1">
    <source>
        <dbReference type="ARBA" id="ARBA00022729"/>
    </source>
</evidence>
<dbReference type="EMBL" id="JAGILA010000004">
    <property type="protein sequence ID" value="MBP2237012.1"/>
    <property type="molecule type" value="Genomic_DNA"/>
</dbReference>
<dbReference type="Proteomes" id="UP000730739">
    <property type="component" value="Unassembled WGS sequence"/>
</dbReference>
<keyword evidence="4" id="KW-1185">Reference proteome</keyword>
<dbReference type="Pfam" id="PF09865">
    <property type="entry name" value="DUF2092"/>
    <property type="match status" value="1"/>
</dbReference>
<evidence type="ECO:0000313" key="4">
    <source>
        <dbReference type="Proteomes" id="UP000730739"/>
    </source>
</evidence>
<feature type="chain" id="PRO_5047015665" description="DUF2092 domain-containing protein" evidence="2">
    <location>
        <begin position="30"/>
        <end position="262"/>
    </location>
</feature>
<evidence type="ECO:0000313" key="3">
    <source>
        <dbReference type="EMBL" id="MBP2237012.1"/>
    </source>
</evidence>
<protein>
    <recommendedName>
        <fullName evidence="5">DUF2092 domain-containing protein</fullName>
    </recommendedName>
</protein>
<dbReference type="PIRSF" id="PIRSF012443">
    <property type="entry name" value="UCP012443"/>
    <property type="match status" value="1"/>
</dbReference>
<gene>
    <name evidence="3" type="ORF">J2Z31_003526</name>
</gene>
<dbReference type="InterPro" id="IPR019207">
    <property type="entry name" value="DUF2092"/>
</dbReference>
<dbReference type="RefSeq" id="WP_234939478.1">
    <property type="nucleotide sequence ID" value="NZ_JAGILA010000004.1"/>
</dbReference>
<dbReference type="SUPFAM" id="SSF89392">
    <property type="entry name" value="Prokaryotic lipoproteins and lipoprotein localization factors"/>
    <property type="match status" value="1"/>
</dbReference>
<keyword evidence="1 2" id="KW-0732">Signal</keyword>
<dbReference type="InterPro" id="IPR029046">
    <property type="entry name" value="LolA/LolB/LppX"/>
</dbReference>
<evidence type="ECO:0008006" key="5">
    <source>
        <dbReference type="Google" id="ProtNLM"/>
    </source>
</evidence>